<keyword evidence="2" id="KW-0540">Nuclease</keyword>
<evidence type="ECO:0000259" key="1">
    <source>
        <dbReference type="Pfam" id="PF13391"/>
    </source>
</evidence>
<keyword evidence="2" id="KW-0378">Hydrolase</keyword>
<keyword evidence="2" id="KW-0255">Endonuclease</keyword>
<protein>
    <submittedName>
        <fullName evidence="2">HNH endonuclease</fullName>
    </submittedName>
</protein>
<dbReference type="Pfam" id="PF13391">
    <property type="entry name" value="HNH_2"/>
    <property type="match status" value="1"/>
</dbReference>
<dbReference type="InterPro" id="IPR003615">
    <property type="entry name" value="HNH_nuc"/>
</dbReference>
<accession>A0AB39XB80</accession>
<dbReference type="EMBL" id="CP165734">
    <property type="protein sequence ID" value="XDV55303.1"/>
    <property type="molecule type" value="Genomic_DNA"/>
</dbReference>
<name>A0AB39XB80_9BRAD</name>
<dbReference type="AlphaFoldDB" id="A0AB39XB80"/>
<feature type="domain" description="HNH nuclease" evidence="1">
    <location>
        <begin position="156"/>
        <end position="207"/>
    </location>
</feature>
<organism evidence="2">
    <name type="scientific">Bradyrhizobium sp. LLZ17</name>
    <dbReference type="NCBI Taxonomy" id="3239388"/>
    <lineage>
        <taxon>Bacteria</taxon>
        <taxon>Pseudomonadati</taxon>
        <taxon>Pseudomonadota</taxon>
        <taxon>Alphaproteobacteria</taxon>
        <taxon>Hyphomicrobiales</taxon>
        <taxon>Nitrobacteraceae</taxon>
        <taxon>Bradyrhizobium</taxon>
    </lineage>
</organism>
<dbReference type="RefSeq" id="WP_369719755.1">
    <property type="nucleotide sequence ID" value="NZ_CP165734.1"/>
</dbReference>
<proteinExistence type="predicted"/>
<reference evidence="2" key="1">
    <citation type="submission" date="2024-08" db="EMBL/GenBank/DDBJ databases">
        <authorList>
            <person name="Chaddad Z."/>
            <person name="Lamrabet M."/>
            <person name="Bouhnik O."/>
            <person name="Alami S."/>
            <person name="Wipf D."/>
            <person name="Courty P.E."/>
            <person name="Missbah El Idrissi M."/>
        </authorList>
    </citation>
    <scope>NUCLEOTIDE SEQUENCE</scope>
    <source>
        <strain evidence="2">LLZ17</strain>
    </source>
</reference>
<evidence type="ECO:0000313" key="2">
    <source>
        <dbReference type="EMBL" id="XDV55303.1"/>
    </source>
</evidence>
<sequence>MAMIVENPPSFIVRTEAQKAAWDNGYRLERGIDNGWLHYASTTAPGSIWIGGVSEAGPWLLSLGHSGIAAEVGVLPVSAASGPGRATFLLNSLTELHVALDRVYKLAVSLPEAPLDRFRAKTATLPRTTEAERIVIQRIGQDIFRDALLDYWSGRCPMSGITERALLRASHIKPWADCTDAERLDVHNGLLLSALWDAAFDRGLVSFADDGSVLASPQLGEKEREALGLARALPLQGLREAHRVNLALHRNLYRF</sequence>
<gene>
    <name evidence="2" type="ORF">AB8Z38_21090</name>
</gene>
<dbReference type="GO" id="GO:0004519">
    <property type="term" value="F:endonuclease activity"/>
    <property type="evidence" value="ECO:0007669"/>
    <property type="project" value="UniProtKB-KW"/>
</dbReference>